<evidence type="ECO:0000256" key="1">
    <source>
        <dbReference type="SAM" id="MobiDB-lite"/>
    </source>
</evidence>
<dbReference type="EMBL" id="CAJOBA010002269">
    <property type="protein sequence ID" value="CAF3637815.1"/>
    <property type="molecule type" value="Genomic_DNA"/>
</dbReference>
<evidence type="ECO:0000313" key="6">
    <source>
        <dbReference type="Proteomes" id="UP000663829"/>
    </source>
</evidence>
<evidence type="ECO:0000313" key="3">
    <source>
        <dbReference type="EMBL" id="CAF1056598.1"/>
    </source>
</evidence>
<protein>
    <submittedName>
        <fullName evidence="3">Uncharacterized protein</fullName>
    </submittedName>
</protein>
<reference evidence="3" key="1">
    <citation type="submission" date="2021-02" db="EMBL/GenBank/DDBJ databases">
        <authorList>
            <person name="Nowell W R."/>
        </authorList>
    </citation>
    <scope>NUCLEOTIDE SEQUENCE</scope>
</reference>
<dbReference type="EMBL" id="CAJNOK010002269">
    <property type="protein sequence ID" value="CAF0852612.1"/>
    <property type="molecule type" value="Genomic_DNA"/>
</dbReference>
<dbReference type="OrthoDB" id="531329at2759"/>
<feature type="non-terminal residue" evidence="3">
    <location>
        <position position="1"/>
    </location>
</feature>
<proteinExistence type="predicted"/>
<organism evidence="3 6">
    <name type="scientific">Didymodactylos carnosus</name>
    <dbReference type="NCBI Taxonomy" id="1234261"/>
    <lineage>
        <taxon>Eukaryota</taxon>
        <taxon>Metazoa</taxon>
        <taxon>Spiralia</taxon>
        <taxon>Gnathifera</taxon>
        <taxon>Rotifera</taxon>
        <taxon>Eurotatoria</taxon>
        <taxon>Bdelloidea</taxon>
        <taxon>Philodinida</taxon>
        <taxon>Philodinidae</taxon>
        <taxon>Didymodactylos</taxon>
    </lineage>
</organism>
<name>A0A814KW49_9BILA</name>
<keyword evidence="6" id="KW-1185">Reference proteome</keyword>
<gene>
    <name evidence="3" type="ORF">GPM918_LOCUS16560</name>
    <name evidence="2" type="ORF">OVA965_LOCUS7224</name>
    <name evidence="5" type="ORF">SRO942_LOCUS16560</name>
    <name evidence="4" type="ORF">TMI583_LOCUS7220</name>
</gene>
<evidence type="ECO:0000313" key="5">
    <source>
        <dbReference type="EMBL" id="CAF3825522.1"/>
    </source>
</evidence>
<dbReference type="EMBL" id="CAJOBC010004380">
    <property type="protein sequence ID" value="CAF3825522.1"/>
    <property type="molecule type" value="Genomic_DNA"/>
</dbReference>
<dbReference type="EMBL" id="CAJNOQ010004380">
    <property type="protein sequence ID" value="CAF1056598.1"/>
    <property type="molecule type" value="Genomic_DNA"/>
</dbReference>
<dbReference type="Proteomes" id="UP000682733">
    <property type="component" value="Unassembled WGS sequence"/>
</dbReference>
<dbReference type="Proteomes" id="UP000663829">
    <property type="component" value="Unassembled WGS sequence"/>
</dbReference>
<dbReference type="Proteomes" id="UP000681722">
    <property type="component" value="Unassembled WGS sequence"/>
</dbReference>
<accession>A0A814KW49</accession>
<sequence>MQKGDKRKILSYAQNRKGPNKVGFLGLIQPLLDGVETNRSPFDFAEGEIGEQPLPPVEAEQPGVPEPDEGKALNRGMVIKIAAIEVSEAVRKQQKQKLSQAKFSPQKMDLHEAALARLKTEATSHWQTVFIMKLCTQKKRRENAE</sequence>
<feature type="region of interest" description="Disordered" evidence="1">
    <location>
        <begin position="48"/>
        <end position="72"/>
    </location>
</feature>
<dbReference type="AlphaFoldDB" id="A0A814KW49"/>
<evidence type="ECO:0000313" key="4">
    <source>
        <dbReference type="EMBL" id="CAF3637815.1"/>
    </source>
</evidence>
<dbReference type="Proteomes" id="UP000677228">
    <property type="component" value="Unassembled WGS sequence"/>
</dbReference>
<evidence type="ECO:0000313" key="2">
    <source>
        <dbReference type="EMBL" id="CAF0852612.1"/>
    </source>
</evidence>
<comment type="caution">
    <text evidence="3">The sequence shown here is derived from an EMBL/GenBank/DDBJ whole genome shotgun (WGS) entry which is preliminary data.</text>
</comment>